<dbReference type="EMBL" id="NMUE01000008">
    <property type="protein sequence ID" value="RFA97151.1"/>
    <property type="molecule type" value="Genomic_DNA"/>
</dbReference>
<gene>
    <name evidence="2" type="ORF">CGL51_03715</name>
    <name evidence="3" type="ORF">CGL52_02535</name>
</gene>
<dbReference type="InterPro" id="IPR003593">
    <property type="entry name" value="AAA+_ATPase"/>
</dbReference>
<protein>
    <recommendedName>
        <fullName evidence="1">AAA+ ATPase domain-containing protein</fullName>
    </recommendedName>
</protein>
<comment type="caution">
    <text evidence="2">The sequence shown here is derived from an EMBL/GenBank/DDBJ whole genome shotgun (WGS) entry which is preliminary data.</text>
</comment>
<feature type="domain" description="AAA+ ATPase" evidence="1">
    <location>
        <begin position="26"/>
        <end position="164"/>
    </location>
</feature>
<dbReference type="GO" id="GO:0005524">
    <property type="term" value="F:ATP binding"/>
    <property type="evidence" value="ECO:0007669"/>
    <property type="project" value="InterPro"/>
</dbReference>
<evidence type="ECO:0000313" key="3">
    <source>
        <dbReference type="EMBL" id="RFB00050.1"/>
    </source>
</evidence>
<accession>A0A371R104</accession>
<dbReference type="AlphaFoldDB" id="A0A371R104"/>
<dbReference type="EMBL" id="NMUF01000004">
    <property type="protein sequence ID" value="RFB00050.1"/>
    <property type="molecule type" value="Genomic_DNA"/>
</dbReference>
<proteinExistence type="predicted"/>
<organism evidence="2 5">
    <name type="scientific">Pyrobaculum aerophilum</name>
    <dbReference type="NCBI Taxonomy" id="13773"/>
    <lineage>
        <taxon>Archaea</taxon>
        <taxon>Thermoproteota</taxon>
        <taxon>Thermoprotei</taxon>
        <taxon>Thermoproteales</taxon>
        <taxon>Thermoproteaceae</taxon>
        <taxon>Pyrobaculum</taxon>
    </lineage>
</organism>
<evidence type="ECO:0000313" key="2">
    <source>
        <dbReference type="EMBL" id="RFA97151.1"/>
    </source>
</evidence>
<sequence>MRCKSYVFINREAELEWVREYARRSHATPFVIYGPEGCGKTALALEAVRRFSSWYAGGIALYIDGKARRAAEAVKSNVNIGDVLAEVGGLTGSVGMSAARLAVWLLGKIVEKIAERFAPMNILVVVDELFSAVGVGEGALAVKYAQELGDRVLRSKKAELGEIPKPLAEASVSYLIFSSEGSSRRELSRHNWAHVALMWNMGERGFQQLGEALGAPDFSAAWRLCGGNPRCLFQLAELDWDAEKFLTLIASSRRIGWVVAEVARRGFADVLREAVENPDVLAEPRGLELARFLENRNFVIELSPIVIGQAPRPDDELGVGRRYAWQTPALRDAVKMALEGRV</sequence>
<dbReference type="Pfam" id="PF01637">
    <property type="entry name" value="ATPase_2"/>
    <property type="match status" value="1"/>
</dbReference>
<dbReference type="Proteomes" id="UP000256877">
    <property type="component" value="Unassembled WGS sequence"/>
</dbReference>
<dbReference type="Proteomes" id="UP000257123">
    <property type="component" value="Unassembled WGS sequence"/>
</dbReference>
<evidence type="ECO:0000313" key="4">
    <source>
        <dbReference type="Proteomes" id="UP000256877"/>
    </source>
</evidence>
<dbReference type="InterPro" id="IPR011579">
    <property type="entry name" value="ATPase_dom"/>
</dbReference>
<dbReference type="SMART" id="SM00382">
    <property type="entry name" value="AAA"/>
    <property type="match status" value="1"/>
</dbReference>
<dbReference type="SUPFAM" id="SSF52540">
    <property type="entry name" value="P-loop containing nucleoside triphosphate hydrolases"/>
    <property type="match status" value="1"/>
</dbReference>
<reference evidence="4 5" key="1">
    <citation type="submission" date="2017-07" db="EMBL/GenBank/DDBJ databases">
        <title>Draft genome sequence of aerobic hyperthermophilic archaea, Pyrobaculum aerophilum YKB31 and YKB32.</title>
        <authorList>
            <person name="Mochizuki T."/>
            <person name="Berliner A.J."/>
            <person name="Yoshida-Takashima Y."/>
            <person name="Takaki Y."/>
            <person name="Nunoura T."/>
            <person name="Takai K."/>
        </authorList>
    </citation>
    <scope>NUCLEOTIDE SEQUENCE [LARGE SCALE GENOMIC DNA]</scope>
    <source>
        <strain evidence="2 5">YKB31</strain>
        <strain evidence="3 4">YKB32</strain>
    </source>
</reference>
<dbReference type="InterPro" id="IPR027417">
    <property type="entry name" value="P-loop_NTPase"/>
</dbReference>
<evidence type="ECO:0000259" key="1">
    <source>
        <dbReference type="SMART" id="SM00382"/>
    </source>
</evidence>
<dbReference type="Gene3D" id="3.40.50.300">
    <property type="entry name" value="P-loop containing nucleotide triphosphate hydrolases"/>
    <property type="match status" value="1"/>
</dbReference>
<name>A0A371R104_9CREN</name>
<evidence type="ECO:0000313" key="5">
    <source>
        <dbReference type="Proteomes" id="UP000257123"/>
    </source>
</evidence>